<dbReference type="InterPro" id="IPR050349">
    <property type="entry name" value="WD_LIS1/nudF_dynein_reg"/>
</dbReference>
<evidence type="ECO:0000313" key="8">
    <source>
        <dbReference type="Proteomes" id="UP000473574"/>
    </source>
</evidence>
<accession>A0A6M0S387</accession>
<dbReference type="InterPro" id="IPR049052">
    <property type="entry name" value="nSTAND1"/>
</dbReference>
<evidence type="ECO:0000256" key="2">
    <source>
        <dbReference type="ARBA" id="ARBA00022737"/>
    </source>
</evidence>
<dbReference type="InterPro" id="IPR001680">
    <property type="entry name" value="WD40_rpt"/>
</dbReference>
<proteinExistence type="predicted"/>
<keyword evidence="1 3" id="KW-0853">WD repeat</keyword>
<feature type="repeat" description="WD" evidence="3">
    <location>
        <begin position="1477"/>
        <end position="1518"/>
    </location>
</feature>
<dbReference type="SUPFAM" id="SSF48452">
    <property type="entry name" value="TPR-like"/>
    <property type="match status" value="1"/>
</dbReference>
<feature type="repeat" description="WD" evidence="3">
    <location>
        <begin position="1064"/>
        <end position="1098"/>
    </location>
</feature>
<keyword evidence="4" id="KW-0175">Coiled coil</keyword>
<comment type="caution">
    <text evidence="7">The sequence shown here is derived from an EMBL/GenBank/DDBJ whole genome shotgun (WGS) entry which is preliminary data.</text>
</comment>
<dbReference type="InterPro" id="IPR020472">
    <property type="entry name" value="WD40_PAC1"/>
</dbReference>
<dbReference type="PRINTS" id="PR00320">
    <property type="entry name" value="GPROTEINBRPT"/>
</dbReference>
<dbReference type="PROSITE" id="PS50082">
    <property type="entry name" value="WD_REPEATS_2"/>
    <property type="match status" value="12"/>
</dbReference>
<sequence length="1631" mass="184119">MPEVPSPQNQEALEELCRLLRFSQGEFALILAVCNSTLHRQELISKLRQQCAFPFDEITLAPTATTLFTTVNAYTRNADPDALMVYGLNEVQDSEQLLTATNQIREEFREFSFPLVLWLTDSDLKHIIRTAPDFYTWANSITFETPSSFFLVFIDKFIQNVWQQVTQSQEHRFLTVRDLGFTTSSANYQELETSLAALNAHNVQLSPFQTADLEFVRGRIANNNLDIARHHYEHSLKQWKSLIAETDHALEWQEKMGHVQFYLGLWWRTHAERHLPDFERALNNACKYFTAAIDTFEIAQQPELAAKYINYLAESLHRLERWSELEIVATKAKSLHQQQQQNTFRLARAGGFLAEVALARGDWAKAQAYAESALRLIQPANLSLKDKQDVDLFNWVNSFHRSWYLFSLGKAQFQQREIDTAVATLEEARSVAHPDYDPRLYSLLLAQLQKGYFQQGLYLPAFETRRQRDAIESRFNYRAFVGAGRLQPKQQMANPALPSDEVFKDVIVASGRKQDVKELVRRLGQDEYVLTIVYGPSGVGKSSLIEAGLVPALERERIETRRVVPVYLRRYRNWVEDLVQTLTDIDAKGDLYSSGILGYVQEGSEEADESVAASSIPPEKVLRRLKHYTQKNQVLVLVFDQFEEFFFEFEQTAERRPFYDFLRSCLTMPYVKVLLSLREDYIHYLLECDRITTLDIIDNNILDKKWLYYIGNFSLEETQSVFKDLTYPTPYNPEDDLIEQVVKDLAAGAGEVRPIELQIVGAQLQTENITTKREYHNWGDPNLSTKELLVQKYLNDVLYECGPRENQQLAELTLYLLTDEKGIRPLKTESDLVDDLRSYGEQKALKRQKINLILKILTKSGLVVEVPEFPQERYQLVHDYLASFMREQKQFLKIERLRDDLARERKERERVENRLSRFFKALMIFGGVVGVAAVVTSIVLAILLVNTRALTRRTKESSIERLLDSSNTFHQTDKGQLMEPLLKSLEAAEIFRQLQWDKPELKARISIELQKSLSEIREINRFGGHSKSVLAVAYSNDGTMIASAGDDGTINIRQKDGRLISSISRAHTKGIRSVAFSPNNERIASASDDQTIKIWDLNGVLLKTLTGHTGAVNSLVFNPDAQMLASASADRTVKLWNVNTGLEVRTMRGHTSWVNSVDFNRDGNLLVSGGSDQTIRLWSSEGEDLGQMAGHGASVNQVVFSPNGQLLASASTDRTVKLWTLDGQLRDSLDGHQAKVWDVSFSADSQFLVSASSDRTIRLWNLQGQQLDAYQSSDAQASFFNVSFSPNENVFVSASADERVSLWDFRAKDRTLISHTETQATSIASANVNGAFISGYRNGTIKFWDGSGSLVSIIQAHNGSITDLSYSSRGDLIVSASNDGTIKLWRNTGELIKEFDGHDSSVSSVEFNPRDDSIASAGINGEIKLWSANGELAHHFGDRDRPISSISYSPNGKLLASGSQDGTIHLWDTEGQRLKTLRRHQHAISNIQFNAGGNHVASADVNGTVAIWSAQNGNFLFSRSYLGRITDITYGDSDELLIVASTEGKIHVWHYPTDTTVATLNIHRSGYPILLDFDVDETTLLSLGLAGKLNLWNLDMDELMQSSCDLLAEYLAPDEDSSGNSPPPALCQTSG</sequence>
<dbReference type="SMART" id="SM00320">
    <property type="entry name" value="WD40"/>
    <property type="match status" value="14"/>
</dbReference>
<gene>
    <name evidence="7" type="ORF">D0962_08195</name>
</gene>
<dbReference type="Gene3D" id="1.25.40.10">
    <property type="entry name" value="Tetratricopeptide repeat domain"/>
    <property type="match status" value="1"/>
</dbReference>
<feature type="repeat" description="WD" evidence="3">
    <location>
        <begin position="1272"/>
        <end position="1313"/>
    </location>
</feature>
<feature type="transmembrane region" description="Helical" evidence="5">
    <location>
        <begin position="918"/>
        <end position="945"/>
    </location>
</feature>
<name>A0A6M0S387_9CYAN</name>
<feature type="repeat" description="WD" evidence="3">
    <location>
        <begin position="1105"/>
        <end position="1146"/>
    </location>
</feature>
<dbReference type="CDD" id="cd00200">
    <property type="entry name" value="WD40"/>
    <property type="match status" value="1"/>
</dbReference>
<dbReference type="PROSITE" id="PS00678">
    <property type="entry name" value="WD_REPEATS_1"/>
    <property type="match status" value="4"/>
</dbReference>
<dbReference type="Gene3D" id="3.40.50.300">
    <property type="entry name" value="P-loop containing nucleotide triphosphate hydrolases"/>
    <property type="match status" value="1"/>
</dbReference>
<feature type="repeat" description="WD" evidence="3">
    <location>
        <begin position="1147"/>
        <end position="1179"/>
    </location>
</feature>
<organism evidence="7 8">
    <name type="scientific">Adonisia turfae CCMR0082</name>
    <dbReference type="NCBI Taxonomy" id="2304604"/>
    <lineage>
        <taxon>Bacteria</taxon>
        <taxon>Bacillati</taxon>
        <taxon>Cyanobacteriota</taxon>
        <taxon>Adonisia</taxon>
        <taxon>Adonisia turfae</taxon>
    </lineage>
</organism>
<dbReference type="InterPro" id="IPR036322">
    <property type="entry name" value="WD40_repeat_dom_sf"/>
</dbReference>
<dbReference type="InterPro" id="IPR011990">
    <property type="entry name" value="TPR-like_helical_dom_sf"/>
</dbReference>
<dbReference type="PANTHER" id="PTHR44129">
    <property type="entry name" value="WD REPEAT-CONTAINING PROTEIN POP1"/>
    <property type="match status" value="1"/>
</dbReference>
<evidence type="ECO:0000256" key="1">
    <source>
        <dbReference type="ARBA" id="ARBA00022574"/>
    </source>
</evidence>
<dbReference type="SUPFAM" id="SSF52540">
    <property type="entry name" value="P-loop containing nucleoside triphosphate hydrolases"/>
    <property type="match status" value="1"/>
</dbReference>
<feature type="domain" description="Novel STAND NTPase 1" evidence="6">
    <location>
        <begin position="511"/>
        <end position="882"/>
    </location>
</feature>
<keyword evidence="5" id="KW-0812">Transmembrane</keyword>
<keyword evidence="5" id="KW-0472">Membrane</keyword>
<evidence type="ECO:0000313" key="7">
    <source>
        <dbReference type="EMBL" id="NEZ62760.1"/>
    </source>
</evidence>
<feature type="coiled-coil region" evidence="4">
    <location>
        <begin position="894"/>
        <end position="921"/>
    </location>
</feature>
<feature type="repeat" description="WD" evidence="3">
    <location>
        <begin position="1022"/>
        <end position="1052"/>
    </location>
</feature>
<evidence type="ECO:0000259" key="6">
    <source>
        <dbReference type="Pfam" id="PF20703"/>
    </source>
</evidence>
<dbReference type="InterPro" id="IPR019775">
    <property type="entry name" value="WD40_repeat_CS"/>
</dbReference>
<feature type="repeat" description="WD" evidence="3">
    <location>
        <begin position="1354"/>
        <end position="1385"/>
    </location>
</feature>
<reference evidence="7 8" key="1">
    <citation type="journal article" date="2020" name="Microb. Ecol.">
        <title>Ecogenomics of the Marine Benthic Filamentous Cyanobacterium Adonisia.</title>
        <authorList>
            <person name="Walter J.M."/>
            <person name="Coutinho F.H."/>
            <person name="Leomil L."/>
            <person name="Hargreaves P.I."/>
            <person name="Campeao M.E."/>
            <person name="Vieira V.V."/>
            <person name="Silva B.S."/>
            <person name="Fistarol G.O."/>
            <person name="Salomon P.S."/>
            <person name="Sawabe T."/>
            <person name="Mino S."/>
            <person name="Hosokawa M."/>
            <person name="Miyashita H."/>
            <person name="Maruyama F."/>
            <person name="van Verk M.C."/>
            <person name="Dutilh B.E."/>
            <person name="Thompson C.C."/>
            <person name="Thompson F.L."/>
        </authorList>
    </citation>
    <scope>NUCLEOTIDE SEQUENCE [LARGE SCALE GENOMIC DNA]</scope>
    <source>
        <strain evidence="7 8">CCMR0082</strain>
    </source>
</reference>
<dbReference type="PROSITE" id="PS50294">
    <property type="entry name" value="WD_REPEATS_REGION"/>
    <property type="match status" value="11"/>
</dbReference>
<feature type="repeat" description="WD" evidence="3">
    <location>
        <begin position="1436"/>
        <end position="1477"/>
    </location>
</feature>
<dbReference type="InterPro" id="IPR027417">
    <property type="entry name" value="P-loop_NTPase"/>
</dbReference>
<feature type="repeat" description="WD" evidence="3">
    <location>
        <begin position="1395"/>
        <end position="1427"/>
    </location>
</feature>
<dbReference type="Gene3D" id="2.130.10.10">
    <property type="entry name" value="YVTN repeat-like/Quinoprotein amine dehydrogenase"/>
    <property type="match status" value="5"/>
</dbReference>
<dbReference type="InterPro" id="IPR015943">
    <property type="entry name" value="WD40/YVTN_repeat-like_dom_sf"/>
</dbReference>
<evidence type="ECO:0000256" key="5">
    <source>
        <dbReference type="SAM" id="Phobius"/>
    </source>
</evidence>
<feature type="repeat" description="WD" evidence="3">
    <location>
        <begin position="1518"/>
        <end position="1559"/>
    </location>
</feature>
<feature type="repeat" description="WD" evidence="3">
    <location>
        <begin position="1229"/>
        <end position="1263"/>
    </location>
</feature>
<evidence type="ECO:0000256" key="4">
    <source>
        <dbReference type="SAM" id="Coils"/>
    </source>
</evidence>
<dbReference type="EMBL" id="QZCE01000001">
    <property type="protein sequence ID" value="NEZ62760.1"/>
    <property type="molecule type" value="Genomic_DNA"/>
</dbReference>
<dbReference type="Proteomes" id="UP000473574">
    <property type="component" value="Unassembled WGS sequence"/>
</dbReference>
<evidence type="ECO:0000256" key="3">
    <source>
        <dbReference type="PROSITE-ProRule" id="PRU00221"/>
    </source>
</evidence>
<dbReference type="SUPFAM" id="SSF50978">
    <property type="entry name" value="WD40 repeat-like"/>
    <property type="match status" value="2"/>
</dbReference>
<keyword evidence="5" id="KW-1133">Transmembrane helix</keyword>
<dbReference type="Pfam" id="PF00400">
    <property type="entry name" value="WD40"/>
    <property type="match status" value="12"/>
</dbReference>
<protein>
    <recommendedName>
        <fullName evidence="6">Novel STAND NTPase 1 domain-containing protein</fullName>
    </recommendedName>
</protein>
<keyword evidence="2" id="KW-0677">Repeat</keyword>
<feature type="repeat" description="WD" evidence="3">
    <location>
        <begin position="1188"/>
        <end position="1222"/>
    </location>
</feature>
<dbReference type="Pfam" id="PF20703">
    <property type="entry name" value="nSTAND1"/>
    <property type="match status" value="1"/>
</dbReference>
<dbReference type="RefSeq" id="WP_163661437.1">
    <property type="nucleotide sequence ID" value="NZ_QZCE01000001.1"/>
</dbReference>